<dbReference type="InterPro" id="IPR023393">
    <property type="entry name" value="START-like_dom_sf"/>
</dbReference>
<dbReference type="SUPFAM" id="SSF55961">
    <property type="entry name" value="Bet v1-like"/>
    <property type="match status" value="1"/>
</dbReference>
<organism evidence="1 2">
    <name type="scientific">Lujinxingia vulgaris</name>
    <dbReference type="NCBI Taxonomy" id="2600176"/>
    <lineage>
        <taxon>Bacteria</taxon>
        <taxon>Deltaproteobacteria</taxon>
        <taxon>Bradymonadales</taxon>
        <taxon>Lujinxingiaceae</taxon>
        <taxon>Lujinxingia</taxon>
    </lineage>
</organism>
<accession>A0A5C6X9B4</accession>
<dbReference type="Proteomes" id="UP000321412">
    <property type="component" value="Unassembled WGS sequence"/>
</dbReference>
<dbReference type="InterPro" id="IPR019587">
    <property type="entry name" value="Polyketide_cyclase/dehydratase"/>
</dbReference>
<name>A0A5C6X9B4_9DELT</name>
<evidence type="ECO:0000313" key="1">
    <source>
        <dbReference type="EMBL" id="TXD38411.1"/>
    </source>
</evidence>
<sequence length="159" mass="17816">MAWIEGSATKTVVMNAPLDEVAEVFVSPAHLKESMENLERFEVVDEHTYRWLLKPMGAKGITFQGDYTVRYERQGDVVRWESLEGGTMKTRGSARLRELGAGRTEVSYEETLASDLPIPKLGAKLFRPIVAGEIVRGVESFLNEVKRYVDAGKHRSGQS</sequence>
<dbReference type="RefSeq" id="WP_146980352.1">
    <property type="nucleotide sequence ID" value="NZ_VOSM01000002.1"/>
</dbReference>
<dbReference type="AlphaFoldDB" id="A0A5C6X9B4"/>
<evidence type="ECO:0000313" key="2">
    <source>
        <dbReference type="Proteomes" id="UP000321412"/>
    </source>
</evidence>
<gene>
    <name evidence="1" type="ORF">FRC98_05855</name>
</gene>
<proteinExistence type="predicted"/>
<keyword evidence="2" id="KW-1185">Reference proteome</keyword>
<comment type="caution">
    <text evidence="1">The sequence shown here is derived from an EMBL/GenBank/DDBJ whole genome shotgun (WGS) entry which is preliminary data.</text>
</comment>
<dbReference type="Gene3D" id="3.30.530.20">
    <property type="match status" value="1"/>
</dbReference>
<dbReference type="EMBL" id="VOSM01000002">
    <property type="protein sequence ID" value="TXD38411.1"/>
    <property type="molecule type" value="Genomic_DNA"/>
</dbReference>
<dbReference type="Pfam" id="PF10604">
    <property type="entry name" value="Polyketide_cyc2"/>
    <property type="match status" value="1"/>
</dbReference>
<dbReference type="OrthoDB" id="5507072at2"/>
<protein>
    <submittedName>
        <fullName evidence="1">Uncharacterized protein</fullName>
    </submittedName>
</protein>
<reference evidence="1 2" key="1">
    <citation type="submission" date="2019-08" db="EMBL/GenBank/DDBJ databases">
        <title>Bradymonadales sp. TMQ4.</title>
        <authorList>
            <person name="Liang Q."/>
        </authorList>
    </citation>
    <scope>NUCLEOTIDE SEQUENCE [LARGE SCALE GENOMIC DNA]</scope>
    <source>
        <strain evidence="1 2">TMQ4</strain>
    </source>
</reference>